<organism evidence="3">
    <name type="scientific">Caenorhabditis brenneri</name>
    <name type="common">Nematode worm</name>
    <dbReference type="NCBI Taxonomy" id="135651"/>
    <lineage>
        <taxon>Eukaryota</taxon>
        <taxon>Metazoa</taxon>
        <taxon>Ecdysozoa</taxon>
        <taxon>Nematoda</taxon>
        <taxon>Chromadorea</taxon>
        <taxon>Rhabditida</taxon>
        <taxon>Rhabditina</taxon>
        <taxon>Rhabditomorpha</taxon>
        <taxon>Rhabditoidea</taxon>
        <taxon>Rhabditidae</taxon>
        <taxon>Peloderinae</taxon>
        <taxon>Caenorhabditis</taxon>
    </lineage>
</organism>
<dbReference type="InParanoid" id="G0N573"/>
<feature type="chain" id="PRO_5003405149" evidence="1">
    <location>
        <begin position="17"/>
        <end position="140"/>
    </location>
</feature>
<proteinExistence type="predicted"/>
<dbReference type="Proteomes" id="UP000008068">
    <property type="component" value="Unassembled WGS sequence"/>
</dbReference>
<evidence type="ECO:0000313" key="2">
    <source>
        <dbReference type="EMBL" id="EGT52994.1"/>
    </source>
</evidence>
<dbReference type="HOGENOM" id="CLU_1836872_0_0_1"/>
<keyword evidence="3" id="KW-1185">Reference proteome</keyword>
<gene>
    <name evidence="2" type="ORF">CAEBREN_11221</name>
</gene>
<evidence type="ECO:0000313" key="3">
    <source>
        <dbReference type="Proteomes" id="UP000008068"/>
    </source>
</evidence>
<dbReference type="EMBL" id="GL379839">
    <property type="protein sequence ID" value="EGT52994.1"/>
    <property type="molecule type" value="Genomic_DNA"/>
</dbReference>
<dbReference type="eggNOG" id="ENOG502TJVP">
    <property type="taxonomic scope" value="Eukaryota"/>
</dbReference>
<name>G0N573_CAEBE</name>
<evidence type="ECO:0000256" key="1">
    <source>
        <dbReference type="SAM" id="SignalP"/>
    </source>
</evidence>
<reference evidence="3" key="1">
    <citation type="submission" date="2011-07" db="EMBL/GenBank/DDBJ databases">
        <authorList>
            <consortium name="Caenorhabditis brenneri Sequencing and Analysis Consortium"/>
            <person name="Wilson R.K."/>
        </authorList>
    </citation>
    <scope>NUCLEOTIDE SEQUENCE [LARGE SCALE GENOMIC DNA]</scope>
    <source>
        <strain evidence="3">PB2801</strain>
    </source>
</reference>
<sequence length="140" mass="15682">MIYIIFFITIIGFSYEQPPDSPVGIIAQSKNSSLGSLIMVNNTENIDSSMVPPVGTLEKYHNASEPSYLYIVQLELKTSRVEESFSELESRLNKLIDMAFILAGYKHRKQTPPAEITTNSSIYNTKVGLSLSEYPMIEVP</sequence>
<protein>
    <submittedName>
        <fullName evidence="2">Uncharacterized protein</fullName>
    </submittedName>
</protein>
<feature type="signal peptide" evidence="1">
    <location>
        <begin position="1"/>
        <end position="16"/>
    </location>
</feature>
<keyword evidence="1" id="KW-0732">Signal</keyword>
<dbReference type="AlphaFoldDB" id="G0N573"/>
<accession>G0N573</accession>